<evidence type="ECO:0000256" key="1">
    <source>
        <dbReference type="ARBA" id="ARBA00004141"/>
    </source>
</evidence>
<dbReference type="OrthoDB" id="6019878at2"/>
<dbReference type="SUPFAM" id="SSF103481">
    <property type="entry name" value="Multidrug resistance efflux transporter EmrE"/>
    <property type="match status" value="2"/>
</dbReference>
<organism evidence="5 6">
    <name type="scientific">Piscirickettsia salmonis</name>
    <dbReference type="NCBI Taxonomy" id="1238"/>
    <lineage>
        <taxon>Bacteria</taxon>
        <taxon>Pseudomonadati</taxon>
        <taxon>Pseudomonadota</taxon>
        <taxon>Gammaproteobacteria</taxon>
        <taxon>Thiotrichales</taxon>
        <taxon>Piscirickettsiaceae</taxon>
        <taxon>Piscirickettsia</taxon>
    </lineage>
</organism>
<keyword evidence="4" id="KW-0472">Membrane</keyword>
<evidence type="ECO:0000313" key="6">
    <source>
        <dbReference type="Proteomes" id="UP000029558"/>
    </source>
</evidence>
<dbReference type="AlphaFoldDB" id="A0A1L6TFJ7"/>
<dbReference type="RefSeq" id="WP_027242707.1">
    <property type="nucleotide sequence ID" value="NZ_CP012508.1"/>
</dbReference>
<keyword evidence="3" id="KW-1133">Transmembrane helix</keyword>
<evidence type="ECO:0000256" key="2">
    <source>
        <dbReference type="ARBA" id="ARBA00022692"/>
    </source>
</evidence>
<comment type="subcellular location">
    <subcellularLocation>
        <location evidence="1">Membrane</location>
        <topology evidence="1">Multi-pass membrane protein</topology>
    </subcellularLocation>
</comment>
<evidence type="ECO:0000256" key="3">
    <source>
        <dbReference type="ARBA" id="ARBA00022989"/>
    </source>
</evidence>
<dbReference type="Proteomes" id="UP000029558">
    <property type="component" value="Chromosome"/>
</dbReference>
<dbReference type="InterPro" id="IPR037185">
    <property type="entry name" value="EmrE-like"/>
</dbReference>
<dbReference type="EMBL" id="CP012508">
    <property type="protein sequence ID" value="ALB24269.1"/>
    <property type="molecule type" value="Genomic_DNA"/>
</dbReference>
<reference evidence="5 6" key="1">
    <citation type="journal article" date="2014" name="Genome Announc.">
        <title>Comparative Genome Analysis of Two Isolates of the Fish Pathogen Piscirickettsia salmonis from Different Hosts Reveals Major Differences in Virulence-Associated Secretion Systems.</title>
        <authorList>
            <person name="Bohle H."/>
            <person name="Henriquez P."/>
            <person name="Grothusen H."/>
            <person name="Navas E."/>
            <person name="Sandoval A."/>
            <person name="Bustamante F."/>
            <person name="Bustos P."/>
            <person name="Mancilla M."/>
        </authorList>
    </citation>
    <scope>NUCLEOTIDE SEQUENCE [LARGE SCALE GENOMIC DNA]</scope>
    <source>
        <strain evidence="6">B1-32597</strain>
    </source>
</reference>
<proteinExistence type="predicted"/>
<accession>A0A1L6TFJ7</accession>
<dbReference type="GO" id="GO:0016020">
    <property type="term" value="C:membrane"/>
    <property type="evidence" value="ECO:0007669"/>
    <property type="project" value="UniProtKB-SubCell"/>
</dbReference>
<protein>
    <submittedName>
        <fullName evidence="5">EamA-like transporter family protein</fullName>
    </submittedName>
</protein>
<dbReference type="PANTHER" id="PTHR22911">
    <property type="entry name" value="ACYL-MALONYL CONDENSING ENZYME-RELATED"/>
    <property type="match status" value="1"/>
</dbReference>
<name>A0A1L6TFJ7_PISSA</name>
<dbReference type="Pfam" id="PF00892">
    <property type="entry name" value="EamA"/>
    <property type="match status" value="1"/>
</dbReference>
<dbReference type="InterPro" id="IPR000620">
    <property type="entry name" value="EamA_dom"/>
</dbReference>
<gene>
    <name evidence="5" type="ORF">KU39_3096</name>
</gene>
<sequence>MKALKLIKSALPKHTAIIYMIISAVCIASAGFFAKIAMQYTSVQITLLARFGVPLLLLILFFSFYQRWSQLKFTYAKTHFIRAFFLTLAQFLLFISIIHLSLAEATVLYSTGPIFIAIFSFFKNKKINLQSLIAVLLGAVGVALMMHIENGIINPYVIVGLLSGFCLSASQLLLHSATKKEKNSHVMLFVYLFSTLLSLIYFGLINIEEELKTLTPMLSFSIPIIGILILVGLASLGNQFFRGKAYQQVKDPASIAPLIYISILVAGLYDIFFYNHLPNIEVIIGAILIVTSALFSKK</sequence>
<dbReference type="PANTHER" id="PTHR22911:SF6">
    <property type="entry name" value="SOLUTE CARRIER FAMILY 35 MEMBER G1"/>
    <property type="match status" value="1"/>
</dbReference>
<evidence type="ECO:0000313" key="5">
    <source>
        <dbReference type="EMBL" id="ALB24269.1"/>
    </source>
</evidence>
<evidence type="ECO:0000256" key="4">
    <source>
        <dbReference type="ARBA" id="ARBA00023136"/>
    </source>
</evidence>
<keyword evidence="2" id="KW-0812">Transmembrane</keyword>